<protein>
    <recommendedName>
        <fullName evidence="8">MARVEL domain-containing protein</fullName>
    </recommendedName>
</protein>
<keyword evidence="3 7" id="KW-1133">Transmembrane helix</keyword>
<accession>A0A1D1VV34</accession>
<feature type="transmembrane region" description="Helical" evidence="7">
    <location>
        <begin position="101"/>
        <end position="121"/>
    </location>
</feature>
<evidence type="ECO:0000256" key="3">
    <source>
        <dbReference type="ARBA" id="ARBA00022989"/>
    </source>
</evidence>
<dbReference type="Pfam" id="PF01284">
    <property type="entry name" value="MARVEL"/>
    <property type="match status" value="1"/>
</dbReference>
<keyword evidence="2 5" id="KW-0812">Transmembrane</keyword>
<name>A0A1D1VV34_RAMVA</name>
<evidence type="ECO:0000259" key="8">
    <source>
        <dbReference type="PROSITE" id="PS51225"/>
    </source>
</evidence>
<dbReference type="InterPro" id="IPR050578">
    <property type="entry name" value="MARVEL-CKLF_proteins"/>
</dbReference>
<organism evidence="9 10">
    <name type="scientific">Ramazzottius varieornatus</name>
    <name type="common">Water bear</name>
    <name type="synonym">Tardigrade</name>
    <dbReference type="NCBI Taxonomy" id="947166"/>
    <lineage>
        <taxon>Eukaryota</taxon>
        <taxon>Metazoa</taxon>
        <taxon>Ecdysozoa</taxon>
        <taxon>Tardigrada</taxon>
        <taxon>Eutardigrada</taxon>
        <taxon>Parachela</taxon>
        <taxon>Hypsibioidea</taxon>
        <taxon>Ramazzottiidae</taxon>
        <taxon>Ramazzottius</taxon>
    </lineage>
</organism>
<dbReference type="PROSITE" id="PS51225">
    <property type="entry name" value="MARVEL"/>
    <property type="match status" value="1"/>
</dbReference>
<dbReference type="GO" id="GO:0016020">
    <property type="term" value="C:membrane"/>
    <property type="evidence" value="ECO:0007669"/>
    <property type="project" value="UniProtKB-SubCell"/>
</dbReference>
<evidence type="ECO:0000256" key="1">
    <source>
        <dbReference type="ARBA" id="ARBA00004141"/>
    </source>
</evidence>
<dbReference type="AlphaFoldDB" id="A0A1D1VV34"/>
<evidence type="ECO:0000256" key="4">
    <source>
        <dbReference type="ARBA" id="ARBA00023136"/>
    </source>
</evidence>
<evidence type="ECO:0000256" key="5">
    <source>
        <dbReference type="PROSITE-ProRule" id="PRU00581"/>
    </source>
</evidence>
<gene>
    <name evidence="9" type="primary">RvY_15098</name>
    <name evidence="9" type="synonym">RvY_15098.1</name>
    <name evidence="9" type="ORF">RvY_15098-1</name>
</gene>
<feature type="region of interest" description="Disordered" evidence="6">
    <location>
        <begin position="1"/>
        <end position="22"/>
    </location>
</feature>
<feature type="transmembrane region" description="Helical" evidence="7">
    <location>
        <begin position="153"/>
        <end position="173"/>
    </location>
</feature>
<comment type="caution">
    <text evidence="9">The sequence shown here is derived from an EMBL/GenBank/DDBJ whole genome shotgun (WGS) entry which is preliminary data.</text>
</comment>
<keyword evidence="4 5" id="KW-0472">Membrane</keyword>
<dbReference type="InterPro" id="IPR008253">
    <property type="entry name" value="Marvel"/>
</dbReference>
<evidence type="ECO:0000313" key="10">
    <source>
        <dbReference type="Proteomes" id="UP000186922"/>
    </source>
</evidence>
<comment type="subcellular location">
    <subcellularLocation>
        <location evidence="1">Membrane</location>
        <topology evidence="1">Multi-pass membrane protein</topology>
    </subcellularLocation>
</comment>
<keyword evidence="10" id="KW-1185">Reference proteome</keyword>
<reference evidence="9 10" key="1">
    <citation type="journal article" date="2016" name="Nat. Commun.">
        <title>Extremotolerant tardigrade genome and improved radiotolerance of human cultured cells by tardigrade-unique protein.</title>
        <authorList>
            <person name="Hashimoto T."/>
            <person name="Horikawa D.D."/>
            <person name="Saito Y."/>
            <person name="Kuwahara H."/>
            <person name="Kozuka-Hata H."/>
            <person name="Shin-I T."/>
            <person name="Minakuchi Y."/>
            <person name="Ohishi K."/>
            <person name="Motoyama A."/>
            <person name="Aizu T."/>
            <person name="Enomoto A."/>
            <person name="Kondo K."/>
            <person name="Tanaka S."/>
            <person name="Hara Y."/>
            <person name="Koshikawa S."/>
            <person name="Sagara H."/>
            <person name="Miura T."/>
            <person name="Yokobori S."/>
            <person name="Miyagawa K."/>
            <person name="Suzuki Y."/>
            <person name="Kubo T."/>
            <person name="Oyama M."/>
            <person name="Kohara Y."/>
            <person name="Fujiyama A."/>
            <person name="Arakawa K."/>
            <person name="Katayama T."/>
            <person name="Toyoda A."/>
            <person name="Kunieda T."/>
        </authorList>
    </citation>
    <scope>NUCLEOTIDE SEQUENCE [LARGE SCALE GENOMIC DNA]</scope>
    <source>
        <strain evidence="9 10">YOKOZUNA-1</strain>
    </source>
</reference>
<evidence type="ECO:0000256" key="7">
    <source>
        <dbReference type="SAM" id="Phobius"/>
    </source>
</evidence>
<feature type="transmembrane region" description="Helical" evidence="7">
    <location>
        <begin position="35"/>
        <end position="62"/>
    </location>
</feature>
<proteinExistence type="predicted"/>
<dbReference type="EMBL" id="BDGG01000011">
    <property type="protein sequence ID" value="GAV04891.1"/>
    <property type="molecule type" value="Genomic_DNA"/>
</dbReference>
<evidence type="ECO:0000256" key="2">
    <source>
        <dbReference type="ARBA" id="ARBA00022692"/>
    </source>
</evidence>
<feature type="transmembrane region" description="Helical" evidence="7">
    <location>
        <begin position="68"/>
        <end position="89"/>
    </location>
</feature>
<dbReference type="PANTHER" id="PTHR22776">
    <property type="entry name" value="MARVEL-CONTAINING POTENTIAL LIPID RAFT-ASSOCIATED PROTEIN"/>
    <property type="match status" value="1"/>
</dbReference>
<dbReference type="PANTHER" id="PTHR22776:SF97">
    <property type="entry name" value="RE01453P"/>
    <property type="match status" value="1"/>
</dbReference>
<evidence type="ECO:0000256" key="6">
    <source>
        <dbReference type="SAM" id="MobiDB-lite"/>
    </source>
</evidence>
<dbReference type="Proteomes" id="UP000186922">
    <property type="component" value="Unassembled WGS sequence"/>
</dbReference>
<evidence type="ECO:0000313" key="9">
    <source>
        <dbReference type="EMBL" id="GAV04891.1"/>
    </source>
</evidence>
<sequence length="187" mass="20835">MDNKPSRSSAVPPPATTNPSVVHSTRKTMGIDVKYFLTIPGMLKIAEIIIGIICAAVCGKAYFSGNEFFLFVTIFFIIMTFILLLLHFARIPKSFALPGGLRWSFLEFCYAVTACIFYLIAASVQVARTSLGDNVCFEVDTSLVCRSSTYGRYMAAGIIAFFNFILYGVDAFLHYKEYRDNRLQGPV</sequence>
<dbReference type="OrthoDB" id="6258237at2759"/>
<feature type="domain" description="MARVEL" evidence="8">
    <location>
        <begin position="35"/>
        <end position="179"/>
    </location>
</feature>